<feature type="region of interest" description="Disordered" evidence="1">
    <location>
        <begin position="49"/>
        <end position="70"/>
    </location>
</feature>
<gene>
    <name evidence="2" type="ORF">LCGC14_0273430</name>
</gene>
<protein>
    <submittedName>
        <fullName evidence="2">Uncharacterized protein</fullName>
    </submittedName>
</protein>
<proteinExistence type="predicted"/>
<dbReference type="AlphaFoldDB" id="A0A0F9WIY8"/>
<sequence>MKILGASGIDLREIKVPIGKRAGKVVELTMRPVKLSKLIEIEAAILKPVPPSTGETQKDPKTGKALKRNGRPLMVRDGRDEKYLEQVVLRSTAVNVATVLAGLGDQISDLPKRTDEQTAQAYWLGVLDKLTDMGIDTGIFQNLVAASDDLSAPLSNLEILMMRKALGTEKESPALTEDDEQSIGEAIEKEEAASGKSEGVGAPSSTTSSKPPSASAGSPPNDSTKEREENRQPSSSTL</sequence>
<evidence type="ECO:0000256" key="1">
    <source>
        <dbReference type="SAM" id="MobiDB-lite"/>
    </source>
</evidence>
<evidence type="ECO:0000313" key="2">
    <source>
        <dbReference type="EMBL" id="KKN85931.1"/>
    </source>
</evidence>
<organism evidence="2">
    <name type="scientific">marine sediment metagenome</name>
    <dbReference type="NCBI Taxonomy" id="412755"/>
    <lineage>
        <taxon>unclassified sequences</taxon>
        <taxon>metagenomes</taxon>
        <taxon>ecological metagenomes</taxon>
    </lineage>
</organism>
<reference evidence="2" key="1">
    <citation type="journal article" date="2015" name="Nature">
        <title>Complex archaea that bridge the gap between prokaryotes and eukaryotes.</title>
        <authorList>
            <person name="Spang A."/>
            <person name="Saw J.H."/>
            <person name="Jorgensen S.L."/>
            <person name="Zaremba-Niedzwiedzka K."/>
            <person name="Martijn J."/>
            <person name="Lind A.E."/>
            <person name="van Eijk R."/>
            <person name="Schleper C."/>
            <person name="Guy L."/>
            <person name="Ettema T.J."/>
        </authorList>
    </citation>
    <scope>NUCLEOTIDE SEQUENCE</scope>
</reference>
<accession>A0A0F9WIY8</accession>
<comment type="caution">
    <text evidence="2">The sequence shown here is derived from an EMBL/GenBank/DDBJ whole genome shotgun (WGS) entry which is preliminary data.</text>
</comment>
<feature type="compositionally biased region" description="Low complexity" evidence="1">
    <location>
        <begin position="201"/>
        <end position="220"/>
    </location>
</feature>
<feature type="region of interest" description="Disordered" evidence="1">
    <location>
        <begin position="169"/>
        <end position="238"/>
    </location>
</feature>
<name>A0A0F9WIY8_9ZZZZ</name>
<dbReference type="EMBL" id="LAZR01000153">
    <property type="protein sequence ID" value="KKN85931.1"/>
    <property type="molecule type" value="Genomic_DNA"/>
</dbReference>